<feature type="transmembrane region" description="Helical" evidence="2">
    <location>
        <begin position="183"/>
        <end position="204"/>
    </location>
</feature>
<dbReference type="EMBL" id="SNRW01013392">
    <property type="protein sequence ID" value="KAA6372677.1"/>
    <property type="molecule type" value="Genomic_DNA"/>
</dbReference>
<gene>
    <name evidence="3" type="ORF">EZS28_031797</name>
</gene>
<name>A0A5J4UQJ2_9EUKA</name>
<evidence type="ECO:0000256" key="2">
    <source>
        <dbReference type="SAM" id="Phobius"/>
    </source>
</evidence>
<comment type="caution">
    <text evidence="3">The sequence shown here is derived from an EMBL/GenBank/DDBJ whole genome shotgun (WGS) entry which is preliminary data.</text>
</comment>
<proteinExistence type="predicted"/>
<protein>
    <submittedName>
        <fullName evidence="3">Uncharacterized protein</fullName>
    </submittedName>
</protein>
<organism evidence="3 4">
    <name type="scientific">Streblomastix strix</name>
    <dbReference type="NCBI Taxonomy" id="222440"/>
    <lineage>
        <taxon>Eukaryota</taxon>
        <taxon>Metamonada</taxon>
        <taxon>Preaxostyla</taxon>
        <taxon>Oxymonadida</taxon>
        <taxon>Streblomastigidae</taxon>
        <taxon>Streblomastix</taxon>
    </lineage>
</organism>
<feature type="region of interest" description="Disordered" evidence="1">
    <location>
        <begin position="1"/>
        <end position="30"/>
    </location>
</feature>
<dbReference type="Proteomes" id="UP000324800">
    <property type="component" value="Unassembled WGS sequence"/>
</dbReference>
<feature type="compositionally biased region" description="Polar residues" evidence="1">
    <location>
        <begin position="15"/>
        <end position="30"/>
    </location>
</feature>
<reference evidence="3 4" key="1">
    <citation type="submission" date="2019-03" db="EMBL/GenBank/DDBJ databases">
        <title>Single cell metagenomics reveals metabolic interactions within the superorganism composed of flagellate Streblomastix strix and complex community of Bacteroidetes bacteria on its surface.</title>
        <authorList>
            <person name="Treitli S.C."/>
            <person name="Kolisko M."/>
            <person name="Husnik F."/>
            <person name="Keeling P."/>
            <person name="Hampl V."/>
        </authorList>
    </citation>
    <scope>NUCLEOTIDE SEQUENCE [LARGE SCALE GENOMIC DNA]</scope>
    <source>
        <strain evidence="3">ST1C</strain>
    </source>
</reference>
<sequence>MGPVNRKQGKYSRMCDSTKQNEVQSQKNPNYTDILKQISELQERTQEIFHCSSKTQTSDLPKNLKQIIEDNADKYTQLQDEYMNSKECEVYVDGKNGEVSVRFWGYAKAIFRENGHFEPNTGEELHNNFQKFESPEDMKIWTAYILADGAQIKSSNLNETVRSHQQYATFRDNKQSNSGFLKFGYLFENVCIIWILLRLHFVFLGRVAQT</sequence>
<keyword evidence="2" id="KW-0472">Membrane</keyword>
<keyword evidence="2" id="KW-1133">Transmembrane helix</keyword>
<keyword evidence="2" id="KW-0812">Transmembrane</keyword>
<evidence type="ECO:0000313" key="4">
    <source>
        <dbReference type="Proteomes" id="UP000324800"/>
    </source>
</evidence>
<accession>A0A5J4UQJ2</accession>
<dbReference type="AlphaFoldDB" id="A0A5J4UQJ2"/>
<evidence type="ECO:0000256" key="1">
    <source>
        <dbReference type="SAM" id="MobiDB-lite"/>
    </source>
</evidence>
<evidence type="ECO:0000313" key="3">
    <source>
        <dbReference type="EMBL" id="KAA6372677.1"/>
    </source>
</evidence>